<comment type="caution">
    <text evidence="2">The sequence shown here is derived from an EMBL/GenBank/DDBJ whole genome shotgun (WGS) entry which is preliminary data.</text>
</comment>
<name>A0A0G2I4U7_9EURO</name>
<feature type="region of interest" description="Disordered" evidence="1">
    <location>
        <begin position="29"/>
        <end position="50"/>
    </location>
</feature>
<evidence type="ECO:0000313" key="2">
    <source>
        <dbReference type="EMBL" id="KKZ65453.1"/>
    </source>
</evidence>
<dbReference type="Proteomes" id="UP000034164">
    <property type="component" value="Unassembled WGS sequence"/>
</dbReference>
<evidence type="ECO:0000256" key="1">
    <source>
        <dbReference type="SAM" id="MobiDB-lite"/>
    </source>
</evidence>
<sequence>MKILMVEITAYLPTHNMKVIYINIDIRRPSGRPAQDSNTSTPTLVQSLSE</sequence>
<dbReference type="AlphaFoldDB" id="A0A0G2I4U7"/>
<feature type="compositionally biased region" description="Polar residues" evidence="1">
    <location>
        <begin position="35"/>
        <end position="50"/>
    </location>
</feature>
<dbReference type="EMBL" id="LCZI01000639">
    <property type="protein sequence ID" value="KKZ65453.1"/>
    <property type="molecule type" value="Genomic_DNA"/>
</dbReference>
<evidence type="ECO:0000313" key="3">
    <source>
        <dbReference type="Proteomes" id="UP000034164"/>
    </source>
</evidence>
<gene>
    <name evidence="2" type="ORF">EMCG_08712</name>
</gene>
<proteinExistence type="predicted"/>
<dbReference type="VEuPathDB" id="FungiDB:EMCG_08712"/>
<protein>
    <submittedName>
        <fullName evidence="2">Uncharacterized protein</fullName>
    </submittedName>
</protein>
<accession>A0A0G2I4U7</accession>
<reference evidence="3" key="1">
    <citation type="journal article" date="2015" name="PLoS Genet.">
        <title>The dynamic genome and transcriptome of the human fungal pathogen Blastomyces and close relative Emmonsia.</title>
        <authorList>
            <person name="Munoz J.F."/>
            <person name="Gauthier G.M."/>
            <person name="Desjardins C.A."/>
            <person name="Gallo J.E."/>
            <person name="Holder J."/>
            <person name="Sullivan T.D."/>
            <person name="Marty A.J."/>
            <person name="Carmen J.C."/>
            <person name="Chen Z."/>
            <person name="Ding L."/>
            <person name="Gujja S."/>
            <person name="Magrini V."/>
            <person name="Misas E."/>
            <person name="Mitreva M."/>
            <person name="Priest M."/>
            <person name="Saif S."/>
            <person name="Whiston E.A."/>
            <person name="Young S."/>
            <person name="Zeng Q."/>
            <person name="Goldman W.E."/>
            <person name="Mardis E.R."/>
            <person name="Taylor J.W."/>
            <person name="McEwen J.G."/>
            <person name="Clay O.K."/>
            <person name="Klein B.S."/>
            <person name="Cuomo C.A."/>
        </authorList>
    </citation>
    <scope>NUCLEOTIDE SEQUENCE [LARGE SCALE GENOMIC DNA]</scope>
    <source>
        <strain evidence="3">UAMH 3008</strain>
    </source>
</reference>
<organism evidence="2 3">
    <name type="scientific">[Emmonsia] crescens</name>
    <dbReference type="NCBI Taxonomy" id="73230"/>
    <lineage>
        <taxon>Eukaryota</taxon>
        <taxon>Fungi</taxon>
        <taxon>Dikarya</taxon>
        <taxon>Ascomycota</taxon>
        <taxon>Pezizomycotina</taxon>
        <taxon>Eurotiomycetes</taxon>
        <taxon>Eurotiomycetidae</taxon>
        <taxon>Onygenales</taxon>
        <taxon>Ajellomycetaceae</taxon>
        <taxon>Emergomyces</taxon>
    </lineage>
</organism>